<dbReference type="RefSeq" id="WP_114206170.1">
    <property type="nucleotide sequence ID" value="NZ_CP030840.1"/>
</dbReference>
<reference evidence="1 2" key="1">
    <citation type="journal article" date="2018" name="Front. Microbiol.">
        <title>Hydrolytic Capabilities as a Key to Environmental Success: Chitinolytic and Cellulolytic Acidobacteria From Acidic Sub-arctic Soils and Boreal Peatlands.</title>
        <authorList>
            <person name="Belova S.E."/>
            <person name="Ravin N.V."/>
            <person name="Pankratov T.A."/>
            <person name="Rakitin A.L."/>
            <person name="Ivanova A.A."/>
            <person name="Beletsky A.V."/>
            <person name="Mardanov A.V."/>
            <person name="Sinninghe Damste J.S."/>
            <person name="Dedysh S.N."/>
        </authorList>
    </citation>
    <scope>NUCLEOTIDE SEQUENCE [LARGE SCALE GENOMIC DNA]</scope>
    <source>
        <strain evidence="1 2">SBC82</strain>
    </source>
</reference>
<evidence type="ECO:0000313" key="2">
    <source>
        <dbReference type="Proteomes" id="UP000253606"/>
    </source>
</evidence>
<protein>
    <recommendedName>
        <fullName evidence="3">PilZ domain-containing protein</fullName>
    </recommendedName>
</protein>
<name>A0A2Z5FUK7_9BACT</name>
<gene>
    <name evidence="1" type="ORF">ACPOL_1211</name>
</gene>
<accession>A0A2Z5FUK7</accession>
<dbReference type="AlphaFoldDB" id="A0A2Z5FUK7"/>
<keyword evidence="2" id="KW-1185">Reference proteome</keyword>
<dbReference type="Proteomes" id="UP000253606">
    <property type="component" value="Chromosome"/>
</dbReference>
<dbReference type="OrthoDB" id="122570at2"/>
<dbReference type="EMBL" id="CP030840">
    <property type="protein sequence ID" value="AXC10559.1"/>
    <property type="molecule type" value="Genomic_DNA"/>
</dbReference>
<sequence>MMGCTILTAISNFRRLESAHPPPYARYMILRKGSRYKLRFPVIYRWSDGEEHVDGGFTKYISRHAAWVLSERPPPMGSNIEIEVLVPSPDETGGYLRIKSVGKMVRQLNEKEGKGFLFQGPLEDEQITLVIQ</sequence>
<organism evidence="1 2">
    <name type="scientific">Acidisarcina polymorpha</name>
    <dbReference type="NCBI Taxonomy" id="2211140"/>
    <lineage>
        <taxon>Bacteria</taxon>
        <taxon>Pseudomonadati</taxon>
        <taxon>Acidobacteriota</taxon>
        <taxon>Terriglobia</taxon>
        <taxon>Terriglobales</taxon>
        <taxon>Acidobacteriaceae</taxon>
        <taxon>Acidisarcina</taxon>
    </lineage>
</organism>
<proteinExistence type="predicted"/>
<evidence type="ECO:0008006" key="3">
    <source>
        <dbReference type="Google" id="ProtNLM"/>
    </source>
</evidence>
<dbReference type="KEGG" id="abas:ACPOL_1211"/>
<evidence type="ECO:0000313" key="1">
    <source>
        <dbReference type="EMBL" id="AXC10559.1"/>
    </source>
</evidence>